<sequence>MTIVTSGKVLITGVNGFLGTWVAKKLLEEGYAVRGTVRSEDKSVYLKKLYSNFGDKFESTVVPDITKDGAFDGAVKDVNAIIHLAAPFHMSAVDPAEIINPAVEGTNSVLQSTLTHGTRVRRFVLTSSVAAIMELLPEAPVFNEESWNEQSIRNCREQGKDAQQHDKYLASKTLSERAAWDFVEKNKDRIKFDLVVLNPAIVLGPILHEVADPMKLNMSMLEHYISVVAGARSDEELFAINNSWVDIRDVADAHALALQKQEAAGERLLIAAEPYVWQEWVNAAHAQDSSLPAGNPNADISKAVYQMKYSNEKAARILGSTKYKTKEETTRDILVSYREKGWLPVPQS</sequence>
<accession>A0ACB8TT30</accession>
<name>A0ACB8TT30_9APHY</name>
<keyword evidence="2" id="KW-1185">Reference proteome</keyword>
<evidence type="ECO:0000313" key="1">
    <source>
        <dbReference type="EMBL" id="KAI0085140.1"/>
    </source>
</evidence>
<comment type="caution">
    <text evidence="1">The sequence shown here is derived from an EMBL/GenBank/DDBJ whole genome shotgun (WGS) entry which is preliminary data.</text>
</comment>
<reference evidence="1" key="1">
    <citation type="journal article" date="2021" name="Environ. Microbiol.">
        <title>Gene family expansions and transcriptome signatures uncover fungal adaptations to wood decay.</title>
        <authorList>
            <person name="Hage H."/>
            <person name="Miyauchi S."/>
            <person name="Viragh M."/>
            <person name="Drula E."/>
            <person name="Min B."/>
            <person name="Chaduli D."/>
            <person name="Navarro D."/>
            <person name="Favel A."/>
            <person name="Norest M."/>
            <person name="Lesage-Meessen L."/>
            <person name="Balint B."/>
            <person name="Merenyi Z."/>
            <person name="de Eugenio L."/>
            <person name="Morin E."/>
            <person name="Martinez A.T."/>
            <person name="Baldrian P."/>
            <person name="Stursova M."/>
            <person name="Martinez M.J."/>
            <person name="Novotny C."/>
            <person name="Magnuson J.K."/>
            <person name="Spatafora J.W."/>
            <person name="Maurice S."/>
            <person name="Pangilinan J."/>
            <person name="Andreopoulos W."/>
            <person name="LaButti K."/>
            <person name="Hundley H."/>
            <person name="Na H."/>
            <person name="Kuo A."/>
            <person name="Barry K."/>
            <person name="Lipzen A."/>
            <person name="Henrissat B."/>
            <person name="Riley R."/>
            <person name="Ahrendt S."/>
            <person name="Nagy L.G."/>
            <person name="Grigoriev I.V."/>
            <person name="Martin F."/>
            <person name="Rosso M.N."/>
        </authorList>
    </citation>
    <scope>NUCLEOTIDE SEQUENCE</scope>
    <source>
        <strain evidence="1">CBS 384.51</strain>
    </source>
</reference>
<evidence type="ECO:0000313" key="2">
    <source>
        <dbReference type="Proteomes" id="UP001055072"/>
    </source>
</evidence>
<dbReference type="Proteomes" id="UP001055072">
    <property type="component" value="Unassembled WGS sequence"/>
</dbReference>
<organism evidence="1 2">
    <name type="scientific">Irpex rosettiformis</name>
    <dbReference type="NCBI Taxonomy" id="378272"/>
    <lineage>
        <taxon>Eukaryota</taxon>
        <taxon>Fungi</taxon>
        <taxon>Dikarya</taxon>
        <taxon>Basidiomycota</taxon>
        <taxon>Agaricomycotina</taxon>
        <taxon>Agaricomycetes</taxon>
        <taxon>Polyporales</taxon>
        <taxon>Irpicaceae</taxon>
        <taxon>Irpex</taxon>
    </lineage>
</organism>
<proteinExistence type="predicted"/>
<protein>
    <submittedName>
        <fullName evidence="1">NAD(P)-binding protein</fullName>
    </submittedName>
</protein>
<dbReference type="EMBL" id="MU274934">
    <property type="protein sequence ID" value="KAI0085140.1"/>
    <property type="molecule type" value="Genomic_DNA"/>
</dbReference>
<gene>
    <name evidence="1" type="ORF">BDY19DRAFT_897131</name>
</gene>